<accession>A0A0D3ICM0</accession>
<dbReference type="RefSeq" id="XP_005761434.1">
    <property type="nucleotide sequence ID" value="XM_005761377.1"/>
</dbReference>
<name>A0A0D3ICM0_EMIH1</name>
<dbReference type="PANTHER" id="PTHR46509:SF2">
    <property type="entry name" value="PHOSPHOADENOSINE PHOSPHOSULFATE REDUCTASE"/>
    <property type="match status" value="1"/>
</dbReference>
<reference evidence="1" key="2">
    <citation type="submission" date="2024-10" db="UniProtKB">
        <authorList>
            <consortium name="EnsemblProtists"/>
        </authorList>
    </citation>
    <scope>IDENTIFICATION</scope>
</reference>
<dbReference type="GO" id="GO:0019379">
    <property type="term" value="P:sulfate assimilation, phosphoadenylyl sulfate reduction by phosphoadenylyl-sulfate reductase (thioredoxin)"/>
    <property type="evidence" value="ECO:0007669"/>
    <property type="project" value="TreeGrafter"/>
</dbReference>
<organism evidence="1 2">
    <name type="scientific">Emiliania huxleyi (strain CCMP1516)</name>
    <dbReference type="NCBI Taxonomy" id="280463"/>
    <lineage>
        <taxon>Eukaryota</taxon>
        <taxon>Haptista</taxon>
        <taxon>Haptophyta</taxon>
        <taxon>Prymnesiophyceae</taxon>
        <taxon>Isochrysidales</taxon>
        <taxon>Noelaerhabdaceae</taxon>
        <taxon>Emiliania</taxon>
    </lineage>
</organism>
<evidence type="ECO:0000313" key="1">
    <source>
        <dbReference type="EnsemblProtists" id="EOD09005"/>
    </source>
</evidence>
<proteinExistence type="predicted"/>
<dbReference type="PANTHER" id="PTHR46509">
    <property type="entry name" value="PHOSPHOADENOSINE PHOSPHOSULFATE REDUCTASE"/>
    <property type="match status" value="1"/>
</dbReference>
<sequence>MLVVSLISTAYNVGAGLRAAPHASSSRAASTAVSMGMDISELIDDAKKSRLEHLEAQAIQSLKVAVDQFEKPVFPNAMIVGDCVITHLLHKIDALKTGKVKIMV</sequence>
<dbReference type="GO" id="GO:0005737">
    <property type="term" value="C:cytoplasm"/>
    <property type="evidence" value="ECO:0007669"/>
    <property type="project" value="TreeGrafter"/>
</dbReference>
<dbReference type="EnsemblProtists" id="EOD09005">
    <property type="protein sequence ID" value="EOD09005"/>
    <property type="gene ID" value="EMIHUDRAFT_216809"/>
</dbReference>
<dbReference type="KEGG" id="ehx:EMIHUDRAFT_216809"/>
<reference evidence="2" key="1">
    <citation type="journal article" date="2013" name="Nature">
        <title>Pan genome of the phytoplankton Emiliania underpins its global distribution.</title>
        <authorList>
            <person name="Read B.A."/>
            <person name="Kegel J."/>
            <person name="Klute M.J."/>
            <person name="Kuo A."/>
            <person name="Lefebvre S.C."/>
            <person name="Maumus F."/>
            <person name="Mayer C."/>
            <person name="Miller J."/>
            <person name="Monier A."/>
            <person name="Salamov A."/>
            <person name="Young J."/>
            <person name="Aguilar M."/>
            <person name="Claverie J.M."/>
            <person name="Frickenhaus S."/>
            <person name="Gonzalez K."/>
            <person name="Herman E.K."/>
            <person name="Lin Y.C."/>
            <person name="Napier J."/>
            <person name="Ogata H."/>
            <person name="Sarno A.F."/>
            <person name="Shmutz J."/>
            <person name="Schroeder D."/>
            <person name="de Vargas C."/>
            <person name="Verret F."/>
            <person name="von Dassow P."/>
            <person name="Valentin K."/>
            <person name="Van de Peer Y."/>
            <person name="Wheeler G."/>
            <person name="Dacks J.B."/>
            <person name="Delwiche C.F."/>
            <person name="Dyhrman S.T."/>
            <person name="Glockner G."/>
            <person name="John U."/>
            <person name="Richards T."/>
            <person name="Worden A.Z."/>
            <person name="Zhang X."/>
            <person name="Grigoriev I.V."/>
            <person name="Allen A.E."/>
            <person name="Bidle K."/>
            <person name="Borodovsky M."/>
            <person name="Bowler C."/>
            <person name="Brownlee C."/>
            <person name="Cock J.M."/>
            <person name="Elias M."/>
            <person name="Gladyshev V.N."/>
            <person name="Groth M."/>
            <person name="Guda C."/>
            <person name="Hadaegh A."/>
            <person name="Iglesias-Rodriguez M.D."/>
            <person name="Jenkins J."/>
            <person name="Jones B.M."/>
            <person name="Lawson T."/>
            <person name="Leese F."/>
            <person name="Lindquist E."/>
            <person name="Lobanov A."/>
            <person name="Lomsadze A."/>
            <person name="Malik S.B."/>
            <person name="Marsh M.E."/>
            <person name="Mackinder L."/>
            <person name="Mock T."/>
            <person name="Mueller-Roeber B."/>
            <person name="Pagarete A."/>
            <person name="Parker M."/>
            <person name="Probert I."/>
            <person name="Quesneville H."/>
            <person name="Raines C."/>
            <person name="Rensing S.A."/>
            <person name="Riano-Pachon D.M."/>
            <person name="Richier S."/>
            <person name="Rokitta S."/>
            <person name="Shiraiwa Y."/>
            <person name="Soanes D.M."/>
            <person name="van der Giezen M."/>
            <person name="Wahlund T.M."/>
            <person name="Williams B."/>
            <person name="Wilson W."/>
            <person name="Wolfe G."/>
            <person name="Wurch L.L."/>
        </authorList>
    </citation>
    <scope>NUCLEOTIDE SEQUENCE</scope>
</reference>
<dbReference type="Proteomes" id="UP000013827">
    <property type="component" value="Unassembled WGS sequence"/>
</dbReference>
<dbReference type="AlphaFoldDB" id="A0A0D3ICM0"/>
<dbReference type="HOGENOM" id="CLU_2257137_0_0_1"/>
<protein>
    <submittedName>
        <fullName evidence="1">Uncharacterized protein</fullName>
    </submittedName>
</protein>
<evidence type="ECO:0000313" key="2">
    <source>
        <dbReference type="Proteomes" id="UP000013827"/>
    </source>
</evidence>
<dbReference type="GO" id="GO:0004604">
    <property type="term" value="F:phosphoadenylyl-sulfate reductase (thioredoxin) activity"/>
    <property type="evidence" value="ECO:0007669"/>
    <property type="project" value="TreeGrafter"/>
</dbReference>
<dbReference type="GeneID" id="17255252"/>
<dbReference type="PaxDb" id="2903-EOD09005"/>
<keyword evidence="2" id="KW-1185">Reference proteome</keyword>